<dbReference type="InterPro" id="IPR003594">
    <property type="entry name" value="HATPase_dom"/>
</dbReference>
<evidence type="ECO:0000313" key="3">
    <source>
        <dbReference type="Proteomes" id="UP000535543"/>
    </source>
</evidence>
<dbReference type="Gene3D" id="3.30.565.10">
    <property type="entry name" value="Histidine kinase-like ATPase, C-terminal domain"/>
    <property type="match status" value="1"/>
</dbReference>
<dbReference type="InterPro" id="IPR036890">
    <property type="entry name" value="HATPase_C_sf"/>
</dbReference>
<organism evidence="2 3">
    <name type="scientific">Antrihabitans stalactiti</name>
    <dbReference type="NCBI Taxonomy" id="2584121"/>
    <lineage>
        <taxon>Bacteria</taxon>
        <taxon>Bacillati</taxon>
        <taxon>Actinomycetota</taxon>
        <taxon>Actinomycetes</taxon>
        <taxon>Mycobacteriales</taxon>
        <taxon>Nocardiaceae</taxon>
        <taxon>Antrihabitans</taxon>
    </lineage>
</organism>
<reference evidence="2 3" key="1">
    <citation type="submission" date="2019-05" db="EMBL/GenBank/DDBJ databases">
        <authorList>
            <person name="Lee S.D."/>
        </authorList>
    </citation>
    <scope>NUCLEOTIDE SEQUENCE [LARGE SCALE GENOMIC DNA]</scope>
    <source>
        <strain evidence="2 3">YC2-7</strain>
    </source>
</reference>
<evidence type="ECO:0000259" key="1">
    <source>
        <dbReference type="SMART" id="SM00387"/>
    </source>
</evidence>
<proteinExistence type="predicted"/>
<name>A0A848K9G2_9NOCA</name>
<gene>
    <name evidence="2" type="ORF">FGL95_10465</name>
</gene>
<keyword evidence="3" id="KW-1185">Reference proteome</keyword>
<dbReference type="RefSeq" id="WP_169587041.1">
    <property type="nucleotide sequence ID" value="NZ_VCQU01000003.1"/>
</dbReference>
<dbReference type="SMART" id="SM00387">
    <property type="entry name" value="HATPase_c"/>
    <property type="match status" value="1"/>
</dbReference>
<accession>A0A848K9G2</accession>
<protein>
    <submittedName>
        <fullName evidence="2">Anti-sigma regulatory factor</fullName>
    </submittedName>
</protein>
<reference evidence="2 3" key="2">
    <citation type="submission" date="2020-06" db="EMBL/GenBank/DDBJ databases">
        <title>Antribacter stalactiti gen. nov., sp. nov., a new member of the family Nacardiaceae isolated from a cave.</title>
        <authorList>
            <person name="Kim I.S."/>
        </authorList>
    </citation>
    <scope>NUCLEOTIDE SEQUENCE [LARGE SCALE GENOMIC DNA]</scope>
    <source>
        <strain evidence="2 3">YC2-7</strain>
    </source>
</reference>
<dbReference type="AlphaFoldDB" id="A0A848K9G2"/>
<dbReference type="EMBL" id="VCQU01000003">
    <property type="protein sequence ID" value="NMN95453.1"/>
    <property type="molecule type" value="Genomic_DNA"/>
</dbReference>
<dbReference type="SUPFAM" id="SSF55874">
    <property type="entry name" value="ATPase domain of HSP90 chaperone/DNA topoisomerase II/histidine kinase"/>
    <property type="match status" value="1"/>
</dbReference>
<evidence type="ECO:0000313" key="2">
    <source>
        <dbReference type="EMBL" id="NMN95453.1"/>
    </source>
</evidence>
<dbReference type="Proteomes" id="UP000535543">
    <property type="component" value="Unassembled WGS sequence"/>
</dbReference>
<dbReference type="Pfam" id="PF02518">
    <property type="entry name" value="HATPase_c"/>
    <property type="match status" value="1"/>
</dbReference>
<feature type="domain" description="Histidine kinase/HSP90-like ATPase" evidence="1">
    <location>
        <begin position="34"/>
        <end position="134"/>
    </location>
</feature>
<comment type="caution">
    <text evidence="2">The sequence shown here is derived from an EMBL/GenBank/DDBJ whole genome shotgun (WGS) entry which is preliminary data.</text>
</comment>
<sequence>MSADLVVAVDTPDDIVTARQAGRDLAVDLGFSMTDVTMIATAISEVARNITSYAGTGSIALSLEKKDGRKALVVRASDNGPGIADITRALEDGYSTGGGLGLGLPGARRLMDHLEVTSGPGQGTLIELWKWLAFDA</sequence>